<evidence type="ECO:0000313" key="1">
    <source>
        <dbReference type="EnsemblPlants" id="PAC:32938941.CDS.1"/>
    </source>
</evidence>
<dbReference type="EnsemblPlants" id="Pp3c19_11850V3.2">
    <property type="protein sequence ID" value="PAC:32938941.CDS.1"/>
    <property type="gene ID" value="Pp3c19_11850"/>
</dbReference>
<proteinExistence type="predicted"/>
<accession>A0A7I3ZD86</accession>
<dbReference type="AlphaFoldDB" id="A0A7I3ZD86"/>
<protein>
    <submittedName>
        <fullName evidence="1">Uncharacterized protein</fullName>
    </submittedName>
</protein>
<gene>
    <name evidence="1" type="primary">LOC112296099</name>
</gene>
<reference evidence="1" key="3">
    <citation type="submission" date="2020-12" db="UniProtKB">
        <authorList>
            <consortium name="EnsemblPlants"/>
        </authorList>
    </citation>
    <scope>IDENTIFICATION</scope>
</reference>
<organism evidence="1 2">
    <name type="scientific">Physcomitrium patens</name>
    <name type="common">Spreading-leaved earth moss</name>
    <name type="synonym">Physcomitrella patens</name>
    <dbReference type="NCBI Taxonomy" id="3218"/>
    <lineage>
        <taxon>Eukaryota</taxon>
        <taxon>Viridiplantae</taxon>
        <taxon>Streptophyta</taxon>
        <taxon>Embryophyta</taxon>
        <taxon>Bryophyta</taxon>
        <taxon>Bryophytina</taxon>
        <taxon>Bryopsida</taxon>
        <taxon>Funariidae</taxon>
        <taxon>Funariales</taxon>
        <taxon>Funariaceae</taxon>
        <taxon>Physcomitrium</taxon>
    </lineage>
</organism>
<dbReference type="EMBL" id="ABEU02000019">
    <property type="status" value="NOT_ANNOTATED_CDS"/>
    <property type="molecule type" value="Genomic_DNA"/>
</dbReference>
<evidence type="ECO:0000313" key="2">
    <source>
        <dbReference type="Proteomes" id="UP000006727"/>
    </source>
</evidence>
<dbReference type="Gramene" id="Pp3c19_11850V3.2">
    <property type="protein sequence ID" value="PAC:32938941.CDS.1"/>
    <property type="gene ID" value="Pp3c19_11850"/>
</dbReference>
<name>A0A7I3ZD86_PHYPA</name>
<sequence length="53" mass="5524">MLRIAGRGLSRVLCTSLTQPGHSGSASVATVLSSPRCLHDTGDCYGSCSPRFN</sequence>
<reference evidence="1 2" key="1">
    <citation type="journal article" date="2008" name="Science">
        <title>The Physcomitrella genome reveals evolutionary insights into the conquest of land by plants.</title>
        <authorList>
            <person name="Rensing S."/>
            <person name="Lang D."/>
            <person name="Zimmer A."/>
            <person name="Terry A."/>
            <person name="Salamov A."/>
            <person name="Shapiro H."/>
            <person name="Nishiyama T."/>
            <person name="Perroud P.-F."/>
            <person name="Lindquist E."/>
            <person name="Kamisugi Y."/>
            <person name="Tanahashi T."/>
            <person name="Sakakibara K."/>
            <person name="Fujita T."/>
            <person name="Oishi K."/>
            <person name="Shin-I T."/>
            <person name="Kuroki Y."/>
            <person name="Toyoda A."/>
            <person name="Suzuki Y."/>
            <person name="Hashimoto A."/>
            <person name="Yamaguchi K."/>
            <person name="Sugano A."/>
            <person name="Kohara Y."/>
            <person name="Fujiyama A."/>
            <person name="Anterola A."/>
            <person name="Aoki S."/>
            <person name="Ashton N."/>
            <person name="Barbazuk W.B."/>
            <person name="Barker E."/>
            <person name="Bennetzen J."/>
            <person name="Bezanilla M."/>
            <person name="Blankenship R."/>
            <person name="Cho S.H."/>
            <person name="Dutcher S."/>
            <person name="Estelle M."/>
            <person name="Fawcett J.A."/>
            <person name="Gundlach H."/>
            <person name="Hanada K."/>
            <person name="Heyl A."/>
            <person name="Hicks K.A."/>
            <person name="Hugh J."/>
            <person name="Lohr M."/>
            <person name="Mayer K."/>
            <person name="Melkozernov A."/>
            <person name="Murata T."/>
            <person name="Nelson D."/>
            <person name="Pils B."/>
            <person name="Prigge M."/>
            <person name="Reiss B."/>
            <person name="Renner T."/>
            <person name="Rombauts S."/>
            <person name="Rushton P."/>
            <person name="Sanderfoot A."/>
            <person name="Schween G."/>
            <person name="Shiu S.-H."/>
            <person name="Stueber K."/>
            <person name="Theodoulou F.L."/>
            <person name="Tu H."/>
            <person name="Van de Peer Y."/>
            <person name="Verrier P.J."/>
            <person name="Waters E."/>
            <person name="Wood A."/>
            <person name="Yang L."/>
            <person name="Cove D."/>
            <person name="Cuming A."/>
            <person name="Hasebe M."/>
            <person name="Lucas S."/>
            <person name="Mishler D.B."/>
            <person name="Reski R."/>
            <person name="Grigoriev I."/>
            <person name="Quatrano R.S."/>
            <person name="Boore J.L."/>
        </authorList>
    </citation>
    <scope>NUCLEOTIDE SEQUENCE [LARGE SCALE GENOMIC DNA]</scope>
    <source>
        <strain evidence="1 2">cv. Gransden 2004</strain>
    </source>
</reference>
<keyword evidence="2" id="KW-1185">Reference proteome</keyword>
<dbReference type="Proteomes" id="UP000006727">
    <property type="component" value="Chromosome 19"/>
</dbReference>
<reference evidence="1 2" key="2">
    <citation type="journal article" date="2018" name="Plant J.">
        <title>The Physcomitrella patens chromosome-scale assembly reveals moss genome structure and evolution.</title>
        <authorList>
            <person name="Lang D."/>
            <person name="Ullrich K.K."/>
            <person name="Murat F."/>
            <person name="Fuchs J."/>
            <person name="Jenkins J."/>
            <person name="Haas F.B."/>
            <person name="Piednoel M."/>
            <person name="Gundlach H."/>
            <person name="Van Bel M."/>
            <person name="Meyberg R."/>
            <person name="Vives C."/>
            <person name="Morata J."/>
            <person name="Symeonidi A."/>
            <person name="Hiss M."/>
            <person name="Muchero W."/>
            <person name="Kamisugi Y."/>
            <person name="Saleh O."/>
            <person name="Blanc G."/>
            <person name="Decker E.L."/>
            <person name="van Gessel N."/>
            <person name="Grimwood J."/>
            <person name="Hayes R.D."/>
            <person name="Graham S.W."/>
            <person name="Gunter L.E."/>
            <person name="McDaniel S.F."/>
            <person name="Hoernstein S.N.W."/>
            <person name="Larsson A."/>
            <person name="Li F.W."/>
            <person name="Perroud P.F."/>
            <person name="Phillips J."/>
            <person name="Ranjan P."/>
            <person name="Rokshar D.S."/>
            <person name="Rothfels C.J."/>
            <person name="Schneider L."/>
            <person name="Shu S."/>
            <person name="Stevenson D.W."/>
            <person name="Thummler F."/>
            <person name="Tillich M."/>
            <person name="Villarreal Aguilar J.C."/>
            <person name="Widiez T."/>
            <person name="Wong G.K."/>
            <person name="Wymore A."/>
            <person name="Zhang Y."/>
            <person name="Zimmer A.D."/>
            <person name="Quatrano R.S."/>
            <person name="Mayer K.F.X."/>
            <person name="Goodstein D."/>
            <person name="Casacuberta J.M."/>
            <person name="Vandepoele K."/>
            <person name="Reski R."/>
            <person name="Cuming A.C."/>
            <person name="Tuskan G.A."/>
            <person name="Maumus F."/>
            <person name="Salse J."/>
            <person name="Schmutz J."/>
            <person name="Rensing S.A."/>
        </authorList>
    </citation>
    <scope>NUCLEOTIDE SEQUENCE [LARGE SCALE GENOMIC DNA]</scope>
    <source>
        <strain evidence="1 2">cv. Gransden 2004</strain>
    </source>
</reference>